<organism evidence="1 2">
    <name type="scientific">Streptacidiphilus pinicola</name>
    <dbReference type="NCBI Taxonomy" id="2219663"/>
    <lineage>
        <taxon>Bacteria</taxon>
        <taxon>Bacillati</taxon>
        <taxon>Actinomycetota</taxon>
        <taxon>Actinomycetes</taxon>
        <taxon>Kitasatosporales</taxon>
        <taxon>Streptomycetaceae</taxon>
        <taxon>Streptacidiphilus</taxon>
    </lineage>
</organism>
<reference evidence="1 2" key="1">
    <citation type="submission" date="2018-06" db="EMBL/GenBank/DDBJ databases">
        <title>Streptacidiphilus pinicola sp. nov., isolated from pine grove soil.</title>
        <authorList>
            <person name="Roh S.G."/>
            <person name="Park S."/>
            <person name="Kim M.-K."/>
            <person name="Yun B.-R."/>
            <person name="Park J."/>
            <person name="Kim M.J."/>
            <person name="Kim Y.S."/>
            <person name="Kim S.B."/>
        </authorList>
    </citation>
    <scope>NUCLEOTIDE SEQUENCE [LARGE SCALE GENOMIC DNA]</scope>
    <source>
        <strain evidence="1 2">MMS16-CNU450</strain>
    </source>
</reference>
<protein>
    <submittedName>
        <fullName evidence="1">Uncharacterized protein</fullName>
    </submittedName>
</protein>
<proteinExistence type="predicted"/>
<evidence type="ECO:0000313" key="1">
    <source>
        <dbReference type="EMBL" id="RAG83359.1"/>
    </source>
</evidence>
<evidence type="ECO:0000313" key="2">
    <source>
        <dbReference type="Proteomes" id="UP000248889"/>
    </source>
</evidence>
<comment type="caution">
    <text evidence="1">The sequence shown here is derived from an EMBL/GenBank/DDBJ whole genome shotgun (WGS) entry which is preliminary data.</text>
</comment>
<name>A0A2X0K754_9ACTN</name>
<dbReference type="AlphaFoldDB" id="A0A2X0K754"/>
<dbReference type="Proteomes" id="UP000248889">
    <property type="component" value="Unassembled WGS sequence"/>
</dbReference>
<keyword evidence="2" id="KW-1185">Reference proteome</keyword>
<dbReference type="InterPro" id="IPR012340">
    <property type="entry name" value="NA-bd_OB-fold"/>
</dbReference>
<dbReference type="EMBL" id="QKYN01000089">
    <property type="protein sequence ID" value="RAG83359.1"/>
    <property type="molecule type" value="Genomic_DNA"/>
</dbReference>
<sequence length="48" mass="5110">MATGTVKWFSAEKGLGFIEAAGAALWTANSADKDSATIKGKRPWVRRG</sequence>
<gene>
    <name evidence="1" type="ORF">DN069_22855</name>
</gene>
<accession>A0A2X0K754</accession>
<dbReference type="Gene3D" id="2.40.50.140">
    <property type="entry name" value="Nucleic acid-binding proteins"/>
    <property type="match status" value="1"/>
</dbReference>